<dbReference type="CDD" id="cd06185">
    <property type="entry name" value="PDR_like"/>
    <property type="match status" value="1"/>
</dbReference>
<dbReference type="AlphaFoldDB" id="A0A6G9CKA2"/>
<keyword evidence="2" id="KW-0285">Flavoprotein</keyword>
<dbReference type="InterPro" id="IPR039261">
    <property type="entry name" value="FNR_nucleotide-bd"/>
</dbReference>
<name>A0A6G9CKA2_RHOER</name>
<dbReference type="SUPFAM" id="SSF54292">
    <property type="entry name" value="2Fe-2S ferredoxin-like"/>
    <property type="match status" value="1"/>
</dbReference>
<dbReference type="PROSITE" id="PS51085">
    <property type="entry name" value="2FE2S_FER_2"/>
    <property type="match status" value="1"/>
</dbReference>
<gene>
    <name evidence="10" type="ORF">G9444_0006</name>
</gene>
<dbReference type="PROSITE" id="PS00197">
    <property type="entry name" value="2FE2S_FER_1"/>
    <property type="match status" value="1"/>
</dbReference>
<dbReference type="InterPro" id="IPR012675">
    <property type="entry name" value="Beta-grasp_dom_sf"/>
</dbReference>
<feature type="domain" description="2Fe-2S ferredoxin-type" evidence="8">
    <location>
        <begin position="291"/>
        <end position="374"/>
    </location>
</feature>
<protein>
    <submittedName>
        <fullName evidence="10">Ferredoxin-NADP reductase</fullName>
    </submittedName>
</protein>
<evidence type="ECO:0000313" key="10">
    <source>
        <dbReference type="EMBL" id="QIP37250.1"/>
    </source>
</evidence>
<dbReference type="CDD" id="cd00207">
    <property type="entry name" value="fer2"/>
    <property type="match status" value="1"/>
</dbReference>
<organism evidence="10 11">
    <name type="scientific">Rhodococcus erythropolis</name>
    <name type="common">Arthrobacter picolinophilus</name>
    <dbReference type="NCBI Taxonomy" id="1833"/>
    <lineage>
        <taxon>Bacteria</taxon>
        <taxon>Bacillati</taxon>
        <taxon>Actinomycetota</taxon>
        <taxon>Actinomycetes</taxon>
        <taxon>Mycobacteriales</taxon>
        <taxon>Nocardiaceae</taxon>
        <taxon>Rhodococcus</taxon>
        <taxon>Rhodococcus erythropolis group</taxon>
    </lineage>
</organism>
<dbReference type="InterPro" id="IPR001041">
    <property type="entry name" value="2Fe-2S_ferredoxin-type"/>
</dbReference>
<evidence type="ECO:0000259" key="8">
    <source>
        <dbReference type="PROSITE" id="PS51085"/>
    </source>
</evidence>
<dbReference type="GO" id="GO:0016491">
    <property type="term" value="F:oxidoreductase activity"/>
    <property type="evidence" value="ECO:0007669"/>
    <property type="project" value="UniProtKB-KW"/>
</dbReference>
<dbReference type="EMBL" id="CP050124">
    <property type="protein sequence ID" value="QIP37250.1"/>
    <property type="molecule type" value="Genomic_DNA"/>
</dbReference>
<evidence type="ECO:0000256" key="5">
    <source>
        <dbReference type="ARBA" id="ARBA00023002"/>
    </source>
</evidence>
<dbReference type="PANTHER" id="PTHR47354">
    <property type="entry name" value="NADH OXIDOREDUCTASE HCR"/>
    <property type="match status" value="1"/>
</dbReference>
<dbReference type="InterPro" id="IPR050415">
    <property type="entry name" value="MRET"/>
</dbReference>
<keyword evidence="7" id="KW-0411">Iron-sulfur</keyword>
<accession>A0A6G9CKA2</accession>
<reference evidence="10 11" key="1">
    <citation type="submission" date="2020-03" db="EMBL/GenBank/DDBJ databases">
        <title>Screen low temperature-resistant strains for efficient degradation of petroleum hydrocarbons under the low temperature.</title>
        <authorList>
            <person name="Wang Y."/>
            <person name="Chen J."/>
        </authorList>
    </citation>
    <scope>NUCLEOTIDE SEQUENCE [LARGE SCALE GENOMIC DNA]</scope>
    <source>
        <strain evidence="10 11">KB1</strain>
    </source>
</reference>
<dbReference type="Gene3D" id="3.40.50.80">
    <property type="entry name" value="Nucleotide-binding domain of ferredoxin-NADP reductase (FNR) module"/>
    <property type="match status" value="1"/>
</dbReference>
<dbReference type="Gene3D" id="3.10.20.30">
    <property type="match status" value="1"/>
</dbReference>
<dbReference type="Proteomes" id="UP000502345">
    <property type="component" value="Chromosome"/>
</dbReference>
<dbReference type="PROSITE" id="PS51384">
    <property type="entry name" value="FAD_FR"/>
    <property type="match status" value="1"/>
</dbReference>
<keyword evidence="3" id="KW-0001">2Fe-2S</keyword>
<dbReference type="InterPro" id="IPR006058">
    <property type="entry name" value="2Fe2S_fd_BS"/>
</dbReference>
<proteinExistence type="predicted"/>
<evidence type="ECO:0000256" key="6">
    <source>
        <dbReference type="ARBA" id="ARBA00023004"/>
    </source>
</evidence>
<dbReference type="InterPro" id="IPR008333">
    <property type="entry name" value="Cbr1-like_FAD-bd_dom"/>
</dbReference>
<evidence type="ECO:0000256" key="7">
    <source>
        <dbReference type="ARBA" id="ARBA00023014"/>
    </source>
</evidence>
<keyword evidence="4" id="KW-0479">Metal-binding</keyword>
<dbReference type="InterPro" id="IPR036010">
    <property type="entry name" value="2Fe-2S_ferredoxin-like_sf"/>
</dbReference>
<evidence type="ECO:0000256" key="1">
    <source>
        <dbReference type="ARBA" id="ARBA00001974"/>
    </source>
</evidence>
<feature type="domain" description="FAD-binding FR-type" evidence="9">
    <location>
        <begin position="64"/>
        <end position="168"/>
    </location>
</feature>
<dbReference type="PANTHER" id="PTHR47354:SF1">
    <property type="entry name" value="CARNITINE MONOOXYGENASE REDUCTASE SUBUNIT"/>
    <property type="match status" value="1"/>
</dbReference>
<dbReference type="GO" id="GO:0051537">
    <property type="term" value="F:2 iron, 2 sulfur cluster binding"/>
    <property type="evidence" value="ECO:0007669"/>
    <property type="project" value="UniProtKB-KW"/>
</dbReference>
<evidence type="ECO:0000313" key="11">
    <source>
        <dbReference type="Proteomes" id="UP000502345"/>
    </source>
</evidence>
<sequence length="374" mass="40872">MISLSRVKDVISGHDGLPRFPAPPDLSGKNRPDRAMRITELLADKYLRVLTAYDYNPEIAGHNPDTAMNMVVSTREVVATDENVVRLRFESADGSPIPPWHPGSHLDFHLPSGLRRQYSLCGDPADRTGYSVAVRRIPDGGGGSIEMHALQPGEHVTVRGPRNGFPFVGEGSALFVAGGIGITPIIAMVRAARELGMDWYFVYSGRSRESMPFLDEIATWEPERVFVRPDDEFGLPTTTDLLGRAPVGGAVYCCGPTPMLDAVRRGFRDTPSTALHFERFGAPPVIDGKEFEVQLVNSGQVLTVPADESALDVIKKTLPGVGYSCQQGFCGTCRVKVLAGKPDHRERRLTDTEQETEMLICVSRSDGGRLVLDL</sequence>
<dbReference type="InterPro" id="IPR017927">
    <property type="entry name" value="FAD-bd_FR_type"/>
</dbReference>
<dbReference type="Pfam" id="PF00970">
    <property type="entry name" value="FAD_binding_6"/>
    <property type="match status" value="1"/>
</dbReference>
<evidence type="ECO:0000256" key="4">
    <source>
        <dbReference type="ARBA" id="ARBA00022723"/>
    </source>
</evidence>
<keyword evidence="6" id="KW-0408">Iron</keyword>
<dbReference type="Gene3D" id="2.40.30.10">
    <property type="entry name" value="Translation factors"/>
    <property type="match status" value="1"/>
</dbReference>
<dbReference type="Pfam" id="PF00111">
    <property type="entry name" value="Fer2"/>
    <property type="match status" value="1"/>
</dbReference>
<dbReference type="GO" id="GO:0046872">
    <property type="term" value="F:metal ion binding"/>
    <property type="evidence" value="ECO:0007669"/>
    <property type="project" value="UniProtKB-KW"/>
</dbReference>
<evidence type="ECO:0000259" key="9">
    <source>
        <dbReference type="PROSITE" id="PS51384"/>
    </source>
</evidence>
<dbReference type="InterPro" id="IPR017938">
    <property type="entry name" value="Riboflavin_synthase-like_b-brl"/>
</dbReference>
<dbReference type="SUPFAM" id="SSF52343">
    <property type="entry name" value="Ferredoxin reductase-like, C-terminal NADP-linked domain"/>
    <property type="match status" value="1"/>
</dbReference>
<dbReference type="SUPFAM" id="SSF63380">
    <property type="entry name" value="Riboflavin synthase domain-like"/>
    <property type="match status" value="1"/>
</dbReference>
<dbReference type="PRINTS" id="PR00409">
    <property type="entry name" value="PHDIOXRDTASE"/>
</dbReference>
<comment type="cofactor">
    <cofactor evidence="1">
        <name>FAD</name>
        <dbReference type="ChEBI" id="CHEBI:57692"/>
    </cofactor>
</comment>
<evidence type="ECO:0000256" key="3">
    <source>
        <dbReference type="ARBA" id="ARBA00022714"/>
    </source>
</evidence>
<keyword evidence="5" id="KW-0560">Oxidoreductase</keyword>
<evidence type="ECO:0000256" key="2">
    <source>
        <dbReference type="ARBA" id="ARBA00022630"/>
    </source>
</evidence>